<protein>
    <submittedName>
        <fullName evidence="3">Zinc-binding dehydrogenase</fullName>
    </submittedName>
</protein>
<dbReference type="InterPro" id="IPR051603">
    <property type="entry name" value="Zinc-ADH_QOR/CCCR"/>
</dbReference>
<proteinExistence type="predicted"/>
<dbReference type="InterPro" id="IPR011032">
    <property type="entry name" value="GroES-like_sf"/>
</dbReference>
<dbReference type="EMBL" id="CP041692">
    <property type="protein sequence ID" value="QDP97807.1"/>
    <property type="molecule type" value="Genomic_DNA"/>
</dbReference>
<organism evidence="3 4">
    <name type="scientific">Microlunatus elymi</name>
    <dbReference type="NCBI Taxonomy" id="2596828"/>
    <lineage>
        <taxon>Bacteria</taxon>
        <taxon>Bacillati</taxon>
        <taxon>Actinomycetota</taxon>
        <taxon>Actinomycetes</taxon>
        <taxon>Propionibacteriales</taxon>
        <taxon>Propionibacteriaceae</taxon>
        <taxon>Microlunatus</taxon>
    </lineage>
</organism>
<dbReference type="Pfam" id="PF08240">
    <property type="entry name" value="ADH_N"/>
    <property type="match status" value="1"/>
</dbReference>
<name>A0A516Q2Z7_9ACTN</name>
<dbReference type="Gene3D" id="3.40.50.720">
    <property type="entry name" value="NAD(P)-binding Rossmann-like Domain"/>
    <property type="match status" value="1"/>
</dbReference>
<evidence type="ECO:0000256" key="1">
    <source>
        <dbReference type="ARBA" id="ARBA00022857"/>
    </source>
</evidence>
<dbReference type="PANTHER" id="PTHR44154:SF1">
    <property type="entry name" value="QUINONE OXIDOREDUCTASE"/>
    <property type="match status" value="1"/>
</dbReference>
<dbReference type="OrthoDB" id="3251063at2"/>
<dbReference type="Gene3D" id="3.90.180.10">
    <property type="entry name" value="Medium-chain alcohol dehydrogenases, catalytic domain"/>
    <property type="match status" value="1"/>
</dbReference>
<dbReference type="SUPFAM" id="SSF50129">
    <property type="entry name" value="GroES-like"/>
    <property type="match status" value="1"/>
</dbReference>
<dbReference type="InterPro" id="IPR036291">
    <property type="entry name" value="NAD(P)-bd_dom_sf"/>
</dbReference>
<dbReference type="AlphaFoldDB" id="A0A516Q2Z7"/>
<evidence type="ECO:0000259" key="2">
    <source>
        <dbReference type="SMART" id="SM00829"/>
    </source>
</evidence>
<dbReference type="InterPro" id="IPR013154">
    <property type="entry name" value="ADH-like_N"/>
</dbReference>
<keyword evidence="1" id="KW-0521">NADP</keyword>
<dbReference type="PANTHER" id="PTHR44154">
    <property type="entry name" value="QUINONE OXIDOREDUCTASE"/>
    <property type="match status" value="1"/>
</dbReference>
<dbReference type="SMART" id="SM00829">
    <property type="entry name" value="PKS_ER"/>
    <property type="match status" value="1"/>
</dbReference>
<evidence type="ECO:0000313" key="4">
    <source>
        <dbReference type="Proteomes" id="UP000319263"/>
    </source>
</evidence>
<reference evidence="3 4" key="1">
    <citation type="submission" date="2019-07" db="EMBL/GenBank/DDBJ databases">
        <title>Microlunatus dokdonensis sp. nov. isolated from the rhizospheric soil of the wild plant Elymus tsukushiensis.</title>
        <authorList>
            <person name="Ghim S.-Y."/>
            <person name="Hwang Y.-J."/>
            <person name="Son J.-S."/>
            <person name="Shin J.-H."/>
        </authorList>
    </citation>
    <scope>NUCLEOTIDE SEQUENCE [LARGE SCALE GENOMIC DNA]</scope>
    <source>
        <strain evidence="3 4">KUDC0627</strain>
    </source>
</reference>
<evidence type="ECO:0000313" key="3">
    <source>
        <dbReference type="EMBL" id="QDP97807.1"/>
    </source>
</evidence>
<keyword evidence="4" id="KW-1185">Reference proteome</keyword>
<gene>
    <name evidence="3" type="ORF">FOE78_19535</name>
</gene>
<dbReference type="KEGG" id="mik:FOE78_19535"/>
<sequence length="323" mass="32773">MGSRKEMIMRAVVSSTVTDRPNVSVADVPVPLPEAGQVQVKLSAAGVNPVALVTADPAIVRRLGVPALPDQVGLGWDLAGVVSAVGAGVTVFEIGRPVIGLVDKFITPIGAQSEYVVLDTHAVAALPDGADLLAAATLPANASTARQPLRLAGAQSGDAVVVTGAAGAVGAFAVEIGSRLGYRMIGVARPADEELVRCLGAAEFVAIDPVAADDPAAAVRAVVPDGADVIIDAAILVDKITGALVEGGSFVAVNDAAVPTIPGAKVHKVSVRADADDLAAIVADWRAGRLTARVAEQYRFEQVAEAHDRLRAGGVRGRLLLAP</sequence>
<dbReference type="Pfam" id="PF13602">
    <property type="entry name" value="ADH_zinc_N_2"/>
    <property type="match status" value="1"/>
</dbReference>
<dbReference type="InterPro" id="IPR020843">
    <property type="entry name" value="ER"/>
</dbReference>
<accession>A0A516Q2Z7</accession>
<feature type="domain" description="Enoyl reductase (ER)" evidence="2">
    <location>
        <begin position="18"/>
        <end position="321"/>
    </location>
</feature>
<dbReference type="SUPFAM" id="SSF51735">
    <property type="entry name" value="NAD(P)-binding Rossmann-fold domains"/>
    <property type="match status" value="1"/>
</dbReference>
<dbReference type="GO" id="GO:0016491">
    <property type="term" value="F:oxidoreductase activity"/>
    <property type="evidence" value="ECO:0007669"/>
    <property type="project" value="InterPro"/>
</dbReference>
<dbReference type="Proteomes" id="UP000319263">
    <property type="component" value="Chromosome"/>
</dbReference>